<dbReference type="AlphaFoldDB" id="A0A1H3X4A3"/>
<feature type="region of interest" description="Disordered" evidence="1">
    <location>
        <begin position="29"/>
        <end position="50"/>
    </location>
</feature>
<dbReference type="Proteomes" id="UP000183469">
    <property type="component" value="Unassembled WGS sequence"/>
</dbReference>
<gene>
    <name evidence="2" type="ORF">SAMN05660648_01287</name>
</gene>
<proteinExistence type="predicted"/>
<evidence type="ECO:0000313" key="3">
    <source>
        <dbReference type="Proteomes" id="UP000183469"/>
    </source>
</evidence>
<protein>
    <submittedName>
        <fullName evidence="2">Uncharacterized protein</fullName>
    </submittedName>
</protein>
<evidence type="ECO:0000256" key="1">
    <source>
        <dbReference type="SAM" id="MobiDB-lite"/>
    </source>
</evidence>
<dbReference type="RefSeq" id="WP_177166184.1">
    <property type="nucleotide sequence ID" value="NZ_FNQG01000005.1"/>
</dbReference>
<sequence length="50" mass="5858">MATKRIEYMCTHCGKKEIRFVSLGKPMPGKCPRKQGNKPHTWTVNRRLEN</sequence>
<dbReference type="EMBL" id="FNQG01000005">
    <property type="protein sequence ID" value="SDZ94227.1"/>
    <property type="molecule type" value="Genomic_DNA"/>
</dbReference>
<organism evidence="2 3">
    <name type="scientific">Selenomonas ruminantium</name>
    <dbReference type="NCBI Taxonomy" id="971"/>
    <lineage>
        <taxon>Bacteria</taxon>
        <taxon>Bacillati</taxon>
        <taxon>Bacillota</taxon>
        <taxon>Negativicutes</taxon>
        <taxon>Selenomonadales</taxon>
        <taxon>Selenomonadaceae</taxon>
        <taxon>Selenomonas</taxon>
    </lineage>
</organism>
<name>A0A1H3X4A3_SELRU</name>
<accession>A0A1H3X4A3</accession>
<evidence type="ECO:0000313" key="2">
    <source>
        <dbReference type="EMBL" id="SDZ94227.1"/>
    </source>
</evidence>
<reference evidence="2 3" key="1">
    <citation type="submission" date="2016-10" db="EMBL/GenBank/DDBJ databases">
        <authorList>
            <person name="de Groot N.N."/>
        </authorList>
    </citation>
    <scope>NUCLEOTIDE SEQUENCE [LARGE SCALE GENOMIC DNA]</scope>
    <source>
        <strain evidence="2 3">DSM 2872</strain>
    </source>
</reference>